<dbReference type="Pfam" id="PF25355">
    <property type="entry name" value="DUF7882"/>
    <property type="match status" value="1"/>
</dbReference>
<dbReference type="Proteomes" id="UP000586095">
    <property type="component" value="Unassembled WGS sequence"/>
</dbReference>
<feature type="domain" description="DUF7882" evidence="1">
    <location>
        <begin position="1"/>
        <end position="96"/>
    </location>
</feature>
<dbReference type="AlphaFoldDB" id="A0A852R5Y0"/>
<name>A0A852R5Y0_9MICO</name>
<organism evidence="2 3">
    <name type="scientific">Leucobacter aridicollis</name>
    <dbReference type="NCBI Taxonomy" id="283878"/>
    <lineage>
        <taxon>Bacteria</taxon>
        <taxon>Bacillati</taxon>
        <taxon>Actinomycetota</taxon>
        <taxon>Actinomycetes</taxon>
        <taxon>Micrococcales</taxon>
        <taxon>Microbacteriaceae</taxon>
        <taxon>Leucobacter</taxon>
    </lineage>
</organism>
<gene>
    <name evidence="2" type="ORF">BJ960_000672</name>
</gene>
<sequence length="119" mass="13051">MGFIYYNGVTEYEFEDRTLAHLKSAIGTKLRRQECFFLNWSNPAEAGSGRVTLWIAPSIPLIFRFSGNTPPTLNPQWVQVLVETANTPRGMTVIKEDNVAAALEALSVPHEALAGGTNG</sequence>
<accession>A0A852R5Y0</accession>
<dbReference type="InterPro" id="IPR057204">
    <property type="entry name" value="DUF7882"/>
</dbReference>
<dbReference type="RefSeq" id="WP_220663640.1">
    <property type="nucleotide sequence ID" value="NZ_BAAALZ010000002.1"/>
</dbReference>
<protein>
    <recommendedName>
        <fullName evidence="1">DUF7882 domain-containing protein</fullName>
    </recommendedName>
</protein>
<proteinExistence type="predicted"/>
<dbReference type="EMBL" id="JACCBD010000001">
    <property type="protein sequence ID" value="NYD25869.1"/>
    <property type="molecule type" value="Genomic_DNA"/>
</dbReference>
<evidence type="ECO:0000313" key="3">
    <source>
        <dbReference type="Proteomes" id="UP000586095"/>
    </source>
</evidence>
<comment type="caution">
    <text evidence="2">The sequence shown here is derived from an EMBL/GenBank/DDBJ whole genome shotgun (WGS) entry which is preliminary data.</text>
</comment>
<evidence type="ECO:0000313" key="2">
    <source>
        <dbReference type="EMBL" id="NYD25869.1"/>
    </source>
</evidence>
<evidence type="ECO:0000259" key="1">
    <source>
        <dbReference type="Pfam" id="PF25355"/>
    </source>
</evidence>
<reference evidence="2 3" key="1">
    <citation type="submission" date="2020-07" db="EMBL/GenBank/DDBJ databases">
        <title>Sequencing the genomes of 1000 actinobacteria strains.</title>
        <authorList>
            <person name="Klenk H.-P."/>
        </authorList>
    </citation>
    <scope>NUCLEOTIDE SEQUENCE [LARGE SCALE GENOMIC DNA]</scope>
    <source>
        <strain evidence="2 3">DSM 17380</strain>
    </source>
</reference>
<keyword evidence="3" id="KW-1185">Reference proteome</keyword>